<proteinExistence type="predicted"/>
<gene>
    <name evidence="2" type="ORF">Tci_040935</name>
</gene>
<name>A0A6L2M6W5_TANCI</name>
<dbReference type="EMBL" id="BKCJ010005846">
    <property type="protein sequence ID" value="GEU68957.1"/>
    <property type="molecule type" value="Genomic_DNA"/>
</dbReference>
<evidence type="ECO:0000256" key="1">
    <source>
        <dbReference type="SAM" id="MobiDB-lite"/>
    </source>
</evidence>
<protein>
    <submittedName>
        <fullName evidence="2">Uncharacterized protein</fullName>
    </submittedName>
</protein>
<feature type="region of interest" description="Disordered" evidence="1">
    <location>
        <begin position="1"/>
        <end position="47"/>
    </location>
</feature>
<accession>A0A6L2M6W5</accession>
<feature type="compositionally biased region" description="Polar residues" evidence="1">
    <location>
        <begin position="11"/>
        <end position="21"/>
    </location>
</feature>
<comment type="caution">
    <text evidence="2">The sequence shown here is derived from an EMBL/GenBank/DDBJ whole genome shotgun (WGS) entry which is preliminary data.</text>
</comment>
<reference evidence="2" key="1">
    <citation type="journal article" date="2019" name="Sci. Rep.">
        <title>Draft genome of Tanacetum cinerariifolium, the natural source of mosquito coil.</title>
        <authorList>
            <person name="Yamashiro T."/>
            <person name="Shiraishi A."/>
            <person name="Satake H."/>
            <person name="Nakayama K."/>
        </authorList>
    </citation>
    <scope>NUCLEOTIDE SEQUENCE</scope>
</reference>
<organism evidence="2">
    <name type="scientific">Tanacetum cinerariifolium</name>
    <name type="common">Dalmatian daisy</name>
    <name type="synonym">Chrysanthemum cinerariifolium</name>
    <dbReference type="NCBI Taxonomy" id="118510"/>
    <lineage>
        <taxon>Eukaryota</taxon>
        <taxon>Viridiplantae</taxon>
        <taxon>Streptophyta</taxon>
        <taxon>Embryophyta</taxon>
        <taxon>Tracheophyta</taxon>
        <taxon>Spermatophyta</taxon>
        <taxon>Magnoliopsida</taxon>
        <taxon>eudicotyledons</taxon>
        <taxon>Gunneridae</taxon>
        <taxon>Pentapetalae</taxon>
        <taxon>asterids</taxon>
        <taxon>campanulids</taxon>
        <taxon>Asterales</taxon>
        <taxon>Asteraceae</taxon>
        <taxon>Asteroideae</taxon>
        <taxon>Anthemideae</taxon>
        <taxon>Anthemidinae</taxon>
        <taxon>Tanacetum</taxon>
    </lineage>
</organism>
<evidence type="ECO:0000313" key="2">
    <source>
        <dbReference type="EMBL" id="GEU68957.1"/>
    </source>
</evidence>
<dbReference type="AlphaFoldDB" id="A0A6L2M6W5"/>
<sequence>MCPSNKRKSSLNKWEQNNNHETPSKKQCLEGNASKIAESSTRNMKGWTKWKKHGVEFDPKKRNSALPRQIAEDRKKARAYIPPLHLFEDKSREYSFYSDEDDLDGLDYDETHLAFDREKSPKLDF</sequence>
<feature type="compositionally biased region" description="Basic residues" evidence="1">
    <location>
        <begin position="1"/>
        <end position="10"/>
    </location>
</feature>